<keyword evidence="4 5" id="KW-0067">ATP-binding</keyword>
<feature type="binding site" evidence="5">
    <location>
        <position position="237"/>
    </location>
    <ligand>
        <name>ATP</name>
        <dbReference type="ChEBI" id="CHEBI:30616"/>
    </ligand>
</feature>
<dbReference type="Proteomes" id="UP000006906">
    <property type="component" value="Chromosome 10"/>
</dbReference>
<name>A0A2K3DBV1_CHLRE</name>
<feature type="region of interest" description="Disordered" evidence="6">
    <location>
        <begin position="59"/>
        <end position="92"/>
    </location>
</feature>
<accession>A0A2K3DBV1</accession>
<evidence type="ECO:0000256" key="4">
    <source>
        <dbReference type="ARBA" id="ARBA00022840"/>
    </source>
</evidence>
<evidence type="ECO:0000256" key="1">
    <source>
        <dbReference type="ARBA" id="ARBA00022679"/>
    </source>
</evidence>
<protein>
    <recommendedName>
        <fullName evidence="7">Protein kinase domain-containing protein</fullName>
    </recommendedName>
</protein>
<dbReference type="OrthoDB" id="1043025at2759"/>
<dbReference type="EMBL" id="CM008971">
    <property type="protein sequence ID" value="PNW78009.1"/>
    <property type="molecule type" value="Genomic_DNA"/>
</dbReference>
<sequence>MRRAPRLSINAKPCNEEREEAKEAEPACIELAPELDDAPAVPPCDSLHLTANTAAACASCSSSNNNSSSDASCSSAEGSSLSGSAEGSASTITDEHVSAAAATVPVASVINAQPAPVDQEEPATDVPKATASAPAHADYPRHGGGPAGSDVAAAGIPSSASAPAAPTSNHTATSPAGGAVPASQGAHMSQQDIQAFVEHSGLKCCRVVRDLGQGAFGYTQEVDIALPNGTTIKAARKTLLPQKNGHVVPALLQQEVAGLRAAAGCAFAIQLLGYSCPATETEPVELLLTYVPGGTLAEYLDDLMRANQMRIFHGPPPTAKRTGQNKDKYERLPYTGATLMSEPELRALAIALLQVVKVMHARGYGHCDIKPANVLVDHAPDGSKVFRVCDMGIASKADKSGRLLQCPGGTPAFAAGEVLQKIRLGKSQYPVCLQSDMAAIGMVMAHAAAFHGLPGGLQQYALWARDLPHRTPPALKDFIEQLMSVDPAERLTPDQALAHPWLQ</sequence>
<dbReference type="ExpressionAtlas" id="A0A2K3DBV1">
    <property type="expression patterns" value="baseline and differential"/>
</dbReference>
<dbReference type="PROSITE" id="PS50011">
    <property type="entry name" value="PROTEIN_KINASE_DOM"/>
    <property type="match status" value="1"/>
</dbReference>
<dbReference type="SUPFAM" id="SSF56112">
    <property type="entry name" value="Protein kinase-like (PK-like)"/>
    <property type="match status" value="1"/>
</dbReference>
<evidence type="ECO:0000256" key="3">
    <source>
        <dbReference type="ARBA" id="ARBA00022777"/>
    </source>
</evidence>
<feature type="region of interest" description="Disordered" evidence="6">
    <location>
        <begin position="1"/>
        <end position="24"/>
    </location>
</feature>
<dbReference type="InterPro" id="IPR011009">
    <property type="entry name" value="Kinase-like_dom_sf"/>
</dbReference>
<dbReference type="InterPro" id="IPR000719">
    <property type="entry name" value="Prot_kinase_dom"/>
</dbReference>
<dbReference type="GO" id="GO:0004672">
    <property type="term" value="F:protein kinase activity"/>
    <property type="evidence" value="ECO:0007669"/>
    <property type="project" value="InterPro"/>
</dbReference>
<evidence type="ECO:0000256" key="2">
    <source>
        <dbReference type="ARBA" id="ARBA00022741"/>
    </source>
</evidence>
<dbReference type="KEGG" id="cre:CHLRE_10g460700v5"/>
<organism evidence="8 9">
    <name type="scientific">Chlamydomonas reinhardtii</name>
    <name type="common">Chlamydomonas smithii</name>
    <dbReference type="NCBI Taxonomy" id="3055"/>
    <lineage>
        <taxon>Eukaryota</taxon>
        <taxon>Viridiplantae</taxon>
        <taxon>Chlorophyta</taxon>
        <taxon>core chlorophytes</taxon>
        <taxon>Chlorophyceae</taxon>
        <taxon>CS clade</taxon>
        <taxon>Chlamydomonadales</taxon>
        <taxon>Chlamydomonadaceae</taxon>
        <taxon>Chlamydomonas</taxon>
    </lineage>
</organism>
<feature type="compositionally biased region" description="Low complexity" evidence="6">
    <location>
        <begin position="59"/>
        <end position="90"/>
    </location>
</feature>
<evidence type="ECO:0000256" key="6">
    <source>
        <dbReference type="SAM" id="MobiDB-lite"/>
    </source>
</evidence>
<feature type="compositionally biased region" description="Low complexity" evidence="6">
    <location>
        <begin position="152"/>
        <end position="176"/>
    </location>
</feature>
<feature type="domain" description="Protein kinase" evidence="7">
    <location>
        <begin position="205"/>
        <end position="502"/>
    </location>
</feature>
<evidence type="ECO:0000256" key="5">
    <source>
        <dbReference type="PROSITE-ProRule" id="PRU10141"/>
    </source>
</evidence>
<dbReference type="GO" id="GO:0005524">
    <property type="term" value="F:ATP binding"/>
    <property type="evidence" value="ECO:0007669"/>
    <property type="project" value="UniProtKB-UniRule"/>
</dbReference>
<keyword evidence="2 5" id="KW-0547">Nucleotide-binding</keyword>
<feature type="region of interest" description="Disordered" evidence="6">
    <location>
        <begin position="116"/>
        <end position="185"/>
    </location>
</feature>
<dbReference type="AlphaFoldDB" id="A0A2K3DBV1"/>
<dbReference type="RefSeq" id="XP_042920544.1">
    <property type="nucleotide sequence ID" value="XM_043067147.1"/>
</dbReference>
<evidence type="ECO:0000313" key="8">
    <source>
        <dbReference type="EMBL" id="PNW78009.1"/>
    </source>
</evidence>
<reference evidence="8 9" key="1">
    <citation type="journal article" date="2007" name="Science">
        <title>The Chlamydomonas genome reveals the evolution of key animal and plant functions.</title>
        <authorList>
            <person name="Merchant S.S."/>
            <person name="Prochnik S.E."/>
            <person name="Vallon O."/>
            <person name="Harris E.H."/>
            <person name="Karpowicz S.J."/>
            <person name="Witman G.B."/>
            <person name="Terry A."/>
            <person name="Salamov A."/>
            <person name="Fritz-Laylin L.K."/>
            <person name="Marechal-Drouard L."/>
            <person name="Marshall W.F."/>
            <person name="Qu L.H."/>
            <person name="Nelson D.R."/>
            <person name="Sanderfoot A.A."/>
            <person name="Spalding M.H."/>
            <person name="Kapitonov V.V."/>
            <person name="Ren Q."/>
            <person name="Ferris P."/>
            <person name="Lindquist E."/>
            <person name="Shapiro H."/>
            <person name="Lucas S.M."/>
            <person name="Grimwood J."/>
            <person name="Schmutz J."/>
            <person name="Cardol P."/>
            <person name="Cerutti H."/>
            <person name="Chanfreau G."/>
            <person name="Chen C.L."/>
            <person name="Cognat V."/>
            <person name="Croft M.T."/>
            <person name="Dent R."/>
            <person name="Dutcher S."/>
            <person name="Fernandez E."/>
            <person name="Fukuzawa H."/>
            <person name="Gonzalez-Ballester D."/>
            <person name="Gonzalez-Halphen D."/>
            <person name="Hallmann A."/>
            <person name="Hanikenne M."/>
            <person name="Hippler M."/>
            <person name="Inwood W."/>
            <person name="Jabbari K."/>
            <person name="Kalanon M."/>
            <person name="Kuras R."/>
            <person name="Lefebvre P.A."/>
            <person name="Lemaire S.D."/>
            <person name="Lobanov A.V."/>
            <person name="Lohr M."/>
            <person name="Manuell A."/>
            <person name="Meier I."/>
            <person name="Mets L."/>
            <person name="Mittag M."/>
            <person name="Mittelmeier T."/>
            <person name="Moroney J.V."/>
            <person name="Moseley J."/>
            <person name="Napoli C."/>
            <person name="Nedelcu A.M."/>
            <person name="Niyogi K."/>
            <person name="Novoselov S.V."/>
            <person name="Paulsen I.T."/>
            <person name="Pazour G."/>
            <person name="Purton S."/>
            <person name="Ral J.P."/>
            <person name="Riano-Pachon D.M."/>
            <person name="Riekhof W."/>
            <person name="Rymarquis L."/>
            <person name="Schroda M."/>
            <person name="Stern D."/>
            <person name="Umen J."/>
            <person name="Willows R."/>
            <person name="Wilson N."/>
            <person name="Zimmer S.L."/>
            <person name="Allmer J."/>
            <person name="Balk J."/>
            <person name="Bisova K."/>
            <person name="Chen C.J."/>
            <person name="Elias M."/>
            <person name="Gendler K."/>
            <person name="Hauser C."/>
            <person name="Lamb M.R."/>
            <person name="Ledford H."/>
            <person name="Long J.C."/>
            <person name="Minagawa J."/>
            <person name="Page M.D."/>
            <person name="Pan J."/>
            <person name="Pootakham W."/>
            <person name="Roje S."/>
            <person name="Rose A."/>
            <person name="Stahlberg E."/>
            <person name="Terauchi A.M."/>
            <person name="Yang P."/>
            <person name="Ball S."/>
            <person name="Bowler C."/>
            <person name="Dieckmann C.L."/>
            <person name="Gladyshev V.N."/>
            <person name="Green P."/>
            <person name="Jorgensen R."/>
            <person name="Mayfield S."/>
            <person name="Mueller-Roeber B."/>
            <person name="Rajamani S."/>
            <person name="Sayre R.T."/>
            <person name="Brokstein P."/>
            <person name="Dubchak I."/>
            <person name="Goodstein D."/>
            <person name="Hornick L."/>
            <person name="Huang Y.W."/>
            <person name="Jhaveri J."/>
            <person name="Luo Y."/>
            <person name="Martinez D."/>
            <person name="Ngau W.C."/>
            <person name="Otillar B."/>
            <person name="Poliakov A."/>
            <person name="Porter A."/>
            <person name="Szajkowski L."/>
            <person name="Werner G."/>
            <person name="Zhou K."/>
            <person name="Grigoriev I.V."/>
            <person name="Rokhsar D.S."/>
            <person name="Grossman A.R."/>
        </authorList>
    </citation>
    <scope>NUCLEOTIDE SEQUENCE [LARGE SCALE GENOMIC DNA]</scope>
    <source>
        <strain evidence="9">CC-503</strain>
    </source>
</reference>
<keyword evidence="1" id="KW-0808">Transferase</keyword>
<keyword evidence="9" id="KW-1185">Reference proteome</keyword>
<dbReference type="SMART" id="SM00220">
    <property type="entry name" value="S_TKc"/>
    <property type="match status" value="1"/>
</dbReference>
<evidence type="ECO:0000313" key="9">
    <source>
        <dbReference type="Proteomes" id="UP000006906"/>
    </source>
</evidence>
<dbReference type="PANTHER" id="PTHR44167">
    <property type="entry name" value="OVARIAN-SPECIFIC SERINE/THREONINE-PROTEIN KINASE LOK-RELATED"/>
    <property type="match status" value="1"/>
</dbReference>
<keyword evidence="3" id="KW-0418">Kinase</keyword>
<evidence type="ECO:0000259" key="7">
    <source>
        <dbReference type="PROSITE" id="PS50011"/>
    </source>
</evidence>
<dbReference type="PANTHER" id="PTHR44167:SF31">
    <property type="entry name" value="PROTEIN CBG02007"/>
    <property type="match status" value="1"/>
</dbReference>
<dbReference type="GeneID" id="5717964"/>
<dbReference type="STRING" id="3055.A0A2K3DBV1"/>
<feature type="compositionally biased region" description="Basic and acidic residues" evidence="6">
    <location>
        <begin position="14"/>
        <end position="24"/>
    </location>
</feature>
<proteinExistence type="predicted"/>
<dbReference type="PROSITE" id="PS00107">
    <property type="entry name" value="PROTEIN_KINASE_ATP"/>
    <property type="match status" value="1"/>
</dbReference>
<gene>
    <name evidence="8" type="ORF">CHLRE_10g460700v5</name>
</gene>
<dbReference type="Gramene" id="PNW78009">
    <property type="protein sequence ID" value="PNW78009"/>
    <property type="gene ID" value="CHLRE_10g460700v5"/>
</dbReference>
<dbReference type="Gene3D" id="1.10.510.10">
    <property type="entry name" value="Transferase(Phosphotransferase) domain 1"/>
    <property type="match status" value="1"/>
</dbReference>
<dbReference type="InterPro" id="IPR017441">
    <property type="entry name" value="Protein_kinase_ATP_BS"/>
</dbReference>
<dbReference type="Pfam" id="PF00069">
    <property type="entry name" value="Pkinase"/>
    <property type="match status" value="1"/>
</dbReference>
<dbReference type="InParanoid" id="A0A2K3DBV1"/>
<dbReference type="PROSITE" id="PS00108">
    <property type="entry name" value="PROTEIN_KINASE_ST"/>
    <property type="match status" value="1"/>
</dbReference>
<dbReference type="InterPro" id="IPR008271">
    <property type="entry name" value="Ser/Thr_kinase_AS"/>
</dbReference>